<keyword evidence="3" id="KW-1185">Reference proteome</keyword>
<accession>A0A9E5MN22</accession>
<dbReference type="PROSITE" id="PS50263">
    <property type="entry name" value="CN_HYDROLASE"/>
    <property type="match status" value="1"/>
</dbReference>
<gene>
    <name evidence="2" type="ORF">G8770_17010</name>
</gene>
<evidence type="ECO:0000259" key="1">
    <source>
        <dbReference type="PROSITE" id="PS50263"/>
    </source>
</evidence>
<dbReference type="PANTHER" id="PTHR23088">
    <property type="entry name" value="NITRILASE-RELATED"/>
    <property type="match status" value="1"/>
</dbReference>
<sequence length="566" mass="61185">MIRVAAVQFTSSADRVDNLNTCLGLIDAAVEGQAQLVVLPHLNAAGREFADSTEAWDMALCPDDPLLTAIASKARKHGCYIVTAATLRLKDSHTAETPLLFGPGEHSVSDVEAASRVHLGQIPCVTAERMPRVVDTELGRIGVLAAGDVCSFDTARVLALQGAQILCSSMGAAIPPHVHLHHPVRSAENRVFLIAATHLQDPILPTATSWVGTAEPQAELMECRASQIISPKGQVLAHALDAQEGVIWAEIEPAEADRKLRPDGSDVFFNRRPALYGDIALPSTDEFGQRSGDLVLAAEDLGIAMVSVDAVDGERRLRQALRAISSLPDTVRLVMLPELFWLESTSVYPLSDTLELSRQVQAELLQLCYQRQFHICTSLIMASHNGLQHCGVLLGPQSIEILQPQLHFSARYGWHQAGEKLMIADLPWGRTAVLTGDDGCYPELVKLAAQRGVQTLLITCNCQEDWELRSGFLSRAAEHRISVIMCSRDSEPVCGLIASAEGQRVSSTRQSASTLLARLEPVAGDCVTSLSSTEAARRRASLLAAELCAPNPFDIEQSDDLGIFLV</sequence>
<keyword evidence="2" id="KW-0378">Hydrolase</keyword>
<dbReference type="GO" id="GO:0016787">
    <property type="term" value="F:hydrolase activity"/>
    <property type="evidence" value="ECO:0007669"/>
    <property type="project" value="UniProtKB-KW"/>
</dbReference>
<proteinExistence type="predicted"/>
<dbReference type="Pfam" id="PF00795">
    <property type="entry name" value="CN_hydrolase"/>
    <property type="match status" value="1"/>
</dbReference>
<reference evidence="2" key="1">
    <citation type="submission" date="2020-03" db="EMBL/GenBank/DDBJ databases">
        <authorList>
            <person name="Guo F."/>
        </authorList>
    </citation>
    <scope>NUCLEOTIDE SEQUENCE</scope>
    <source>
        <strain evidence="2">JCM 30134</strain>
    </source>
</reference>
<protein>
    <submittedName>
        <fullName evidence="2">Carbon-nitrogen hydrolase family protein</fullName>
    </submittedName>
</protein>
<dbReference type="InterPro" id="IPR003010">
    <property type="entry name" value="C-N_Hydrolase"/>
</dbReference>
<comment type="caution">
    <text evidence="2">The sequence shown here is derived from an EMBL/GenBank/DDBJ whole genome shotgun (WGS) entry which is preliminary data.</text>
</comment>
<name>A0A9E5MN22_9GAMM</name>
<dbReference type="PANTHER" id="PTHR23088:SF27">
    <property type="entry name" value="DEAMINATED GLUTATHIONE AMIDASE"/>
    <property type="match status" value="1"/>
</dbReference>
<dbReference type="AlphaFoldDB" id="A0A9E5MN22"/>
<dbReference type="Proteomes" id="UP000787472">
    <property type="component" value="Unassembled WGS sequence"/>
</dbReference>
<dbReference type="RefSeq" id="WP_167189604.1">
    <property type="nucleotide sequence ID" value="NZ_JAAONZ010000015.1"/>
</dbReference>
<dbReference type="InterPro" id="IPR036526">
    <property type="entry name" value="C-N_Hydrolase_sf"/>
</dbReference>
<dbReference type="EMBL" id="JAAONZ010000015">
    <property type="protein sequence ID" value="NHO67251.1"/>
    <property type="molecule type" value="Genomic_DNA"/>
</dbReference>
<dbReference type="CDD" id="cd07197">
    <property type="entry name" value="nitrilase"/>
    <property type="match status" value="2"/>
</dbReference>
<organism evidence="2 3">
    <name type="scientific">Pseudomaricurvus hydrocarbonicus</name>
    <dbReference type="NCBI Taxonomy" id="1470433"/>
    <lineage>
        <taxon>Bacteria</taxon>
        <taxon>Pseudomonadati</taxon>
        <taxon>Pseudomonadota</taxon>
        <taxon>Gammaproteobacteria</taxon>
        <taxon>Cellvibrionales</taxon>
        <taxon>Cellvibrionaceae</taxon>
        <taxon>Pseudomaricurvus</taxon>
    </lineage>
</organism>
<dbReference type="SUPFAM" id="SSF56317">
    <property type="entry name" value="Carbon-nitrogen hydrolase"/>
    <property type="match status" value="2"/>
</dbReference>
<dbReference type="Gene3D" id="3.60.110.10">
    <property type="entry name" value="Carbon-nitrogen hydrolase"/>
    <property type="match status" value="2"/>
</dbReference>
<evidence type="ECO:0000313" key="3">
    <source>
        <dbReference type="Proteomes" id="UP000787472"/>
    </source>
</evidence>
<evidence type="ECO:0000313" key="2">
    <source>
        <dbReference type="EMBL" id="NHO67251.1"/>
    </source>
</evidence>
<feature type="domain" description="CN hydrolase" evidence="1">
    <location>
        <begin position="2"/>
        <end position="253"/>
    </location>
</feature>